<feature type="transmembrane region" description="Helical" evidence="1">
    <location>
        <begin position="61"/>
        <end position="83"/>
    </location>
</feature>
<comment type="caution">
    <text evidence="2">The sequence shown here is derived from an EMBL/GenBank/DDBJ whole genome shotgun (WGS) entry which is preliminary data.</text>
</comment>
<reference evidence="2 3" key="1">
    <citation type="submission" date="2017-09" db="EMBL/GenBank/DDBJ databases">
        <title>Depth-based differentiation of microbial function through sediment-hosted aquifers and enrichment of novel symbionts in the deep terrestrial subsurface.</title>
        <authorList>
            <person name="Probst A.J."/>
            <person name="Ladd B."/>
            <person name="Jarett J.K."/>
            <person name="Geller-Mcgrath D.E."/>
            <person name="Sieber C.M."/>
            <person name="Emerson J.B."/>
            <person name="Anantharaman K."/>
            <person name="Thomas B.C."/>
            <person name="Malmstrom R."/>
            <person name="Stieglmeier M."/>
            <person name="Klingl A."/>
            <person name="Woyke T."/>
            <person name="Ryan C.M."/>
            <person name="Banfield J.F."/>
        </authorList>
    </citation>
    <scope>NUCLEOTIDE SEQUENCE [LARGE SCALE GENOMIC DNA]</scope>
    <source>
        <strain evidence="2">CG11_big_fil_rev_8_21_14_0_20_40_15</strain>
    </source>
</reference>
<dbReference type="AlphaFoldDB" id="A0A2H0KVZ6"/>
<accession>A0A2H0KVZ6</accession>
<gene>
    <name evidence="2" type="ORF">COV84_01120</name>
</gene>
<keyword evidence="1" id="KW-0472">Membrane</keyword>
<dbReference type="Proteomes" id="UP000229317">
    <property type="component" value="Unassembled WGS sequence"/>
</dbReference>
<protein>
    <submittedName>
        <fullName evidence="2">Uncharacterized protein</fullName>
    </submittedName>
</protein>
<evidence type="ECO:0000313" key="3">
    <source>
        <dbReference type="Proteomes" id="UP000229317"/>
    </source>
</evidence>
<feature type="transmembrane region" description="Helical" evidence="1">
    <location>
        <begin position="12"/>
        <end position="31"/>
    </location>
</feature>
<sequence length="98" mass="11473">MPNQLPNLNLKNWRTILLFAGIVIMAANYIAGQIFPYGWKYSQCSPLTCDYREPFGYEESIFYWFFYAFSFLLIVIGGTFSLAKFISKFLNKKNNKTQ</sequence>
<organism evidence="2 3">
    <name type="scientific">Candidatus Portnoybacteria bacterium CG11_big_fil_rev_8_21_14_0_20_40_15</name>
    <dbReference type="NCBI Taxonomy" id="1974817"/>
    <lineage>
        <taxon>Bacteria</taxon>
        <taxon>Candidatus Portnoyibacteriota</taxon>
    </lineage>
</organism>
<name>A0A2H0KVZ6_9BACT</name>
<evidence type="ECO:0000313" key="2">
    <source>
        <dbReference type="EMBL" id="PIQ75475.1"/>
    </source>
</evidence>
<keyword evidence="1" id="KW-1133">Transmembrane helix</keyword>
<keyword evidence="1" id="KW-0812">Transmembrane</keyword>
<evidence type="ECO:0000256" key="1">
    <source>
        <dbReference type="SAM" id="Phobius"/>
    </source>
</evidence>
<proteinExistence type="predicted"/>
<dbReference type="EMBL" id="PCVO01000017">
    <property type="protein sequence ID" value="PIQ75475.1"/>
    <property type="molecule type" value="Genomic_DNA"/>
</dbReference>